<reference evidence="10" key="1">
    <citation type="journal article" date="2020" name="Stud. Mycol.">
        <title>101 Dothideomycetes genomes: a test case for predicting lifestyles and emergence of pathogens.</title>
        <authorList>
            <person name="Haridas S."/>
            <person name="Albert R."/>
            <person name="Binder M."/>
            <person name="Bloem J."/>
            <person name="Labutti K."/>
            <person name="Salamov A."/>
            <person name="Andreopoulos B."/>
            <person name="Baker S."/>
            <person name="Barry K."/>
            <person name="Bills G."/>
            <person name="Bluhm B."/>
            <person name="Cannon C."/>
            <person name="Castanera R."/>
            <person name="Culley D."/>
            <person name="Daum C."/>
            <person name="Ezra D."/>
            <person name="Gonzalez J."/>
            <person name="Henrissat B."/>
            <person name="Kuo A."/>
            <person name="Liang C."/>
            <person name="Lipzen A."/>
            <person name="Lutzoni F."/>
            <person name="Magnuson J."/>
            <person name="Mondo S."/>
            <person name="Nolan M."/>
            <person name="Ohm R."/>
            <person name="Pangilinan J."/>
            <person name="Park H.-J."/>
            <person name="Ramirez L."/>
            <person name="Alfaro M."/>
            <person name="Sun H."/>
            <person name="Tritt A."/>
            <person name="Yoshinaga Y."/>
            <person name="Zwiers L.-H."/>
            <person name="Turgeon B."/>
            <person name="Goodwin S."/>
            <person name="Spatafora J."/>
            <person name="Crous P."/>
            <person name="Grigoriev I."/>
        </authorList>
    </citation>
    <scope>NUCLEOTIDE SEQUENCE</scope>
    <source>
        <strain evidence="10">CBS 116005</strain>
    </source>
</reference>
<dbReference type="OrthoDB" id="3437016at2759"/>
<dbReference type="AlphaFoldDB" id="A0A6G1LE36"/>
<feature type="transmembrane region" description="Helical" evidence="8">
    <location>
        <begin position="185"/>
        <end position="206"/>
    </location>
</feature>
<evidence type="ECO:0000256" key="4">
    <source>
        <dbReference type="ARBA" id="ARBA00022692"/>
    </source>
</evidence>
<dbReference type="InterPro" id="IPR036259">
    <property type="entry name" value="MFS_trans_sf"/>
</dbReference>
<comment type="subcellular location">
    <subcellularLocation>
        <location evidence="1">Endomembrane system</location>
        <topology evidence="1">Multi-pass membrane protein</topology>
    </subcellularLocation>
</comment>
<dbReference type="GO" id="GO:0012505">
    <property type="term" value="C:endomembrane system"/>
    <property type="evidence" value="ECO:0007669"/>
    <property type="project" value="UniProtKB-SubCell"/>
</dbReference>
<feature type="region of interest" description="Disordered" evidence="7">
    <location>
        <begin position="56"/>
        <end position="79"/>
    </location>
</feature>
<gene>
    <name evidence="10" type="ORF">EJ03DRAFT_388488</name>
</gene>
<name>A0A6G1LE36_9PEZI</name>
<evidence type="ECO:0000256" key="8">
    <source>
        <dbReference type="SAM" id="Phobius"/>
    </source>
</evidence>
<keyword evidence="11" id="KW-1185">Reference proteome</keyword>
<dbReference type="Proteomes" id="UP000799436">
    <property type="component" value="Unassembled WGS sequence"/>
</dbReference>
<dbReference type="PANTHER" id="PTHR23501:SF84">
    <property type="entry name" value="VACUOLAR MEMBRANE AMINO ACID UPTAKE TRANSPORTER FNX2"/>
    <property type="match status" value="1"/>
</dbReference>
<evidence type="ECO:0000256" key="2">
    <source>
        <dbReference type="ARBA" id="ARBA00008335"/>
    </source>
</evidence>
<feature type="transmembrane region" description="Helical" evidence="8">
    <location>
        <begin position="395"/>
        <end position="412"/>
    </location>
</feature>
<evidence type="ECO:0000259" key="9">
    <source>
        <dbReference type="PROSITE" id="PS50850"/>
    </source>
</evidence>
<feature type="transmembrane region" description="Helical" evidence="8">
    <location>
        <begin position="287"/>
        <end position="304"/>
    </location>
</feature>
<feature type="transmembrane region" description="Helical" evidence="8">
    <location>
        <begin position="246"/>
        <end position="267"/>
    </location>
</feature>
<feature type="transmembrane region" description="Helical" evidence="8">
    <location>
        <begin position="316"/>
        <end position="334"/>
    </location>
</feature>
<dbReference type="GO" id="GO:0046943">
    <property type="term" value="F:carboxylic acid transmembrane transporter activity"/>
    <property type="evidence" value="ECO:0007669"/>
    <property type="project" value="UniProtKB-ARBA"/>
</dbReference>
<evidence type="ECO:0000256" key="5">
    <source>
        <dbReference type="ARBA" id="ARBA00022989"/>
    </source>
</evidence>
<dbReference type="GO" id="GO:0000329">
    <property type="term" value="C:fungal-type vacuole membrane"/>
    <property type="evidence" value="ECO:0007669"/>
    <property type="project" value="TreeGrafter"/>
</dbReference>
<protein>
    <submittedName>
        <fullName evidence="10">Major facilitator superfamily protein</fullName>
    </submittedName>
</protein>
<sequence length="590" mass="63188">MLLMLQLDRGKIIKNRSTAAACLSESESSPLLPDTIRSIGPQDGIASDPNFAAEAQENSSENDVEANGLERQSSFEERSKQYAGNPKALKRLLIVFPALAIGVFLSAADQTIVMSSYGRIGSELQALNLTSWIATSYFLTLTSFQPLYGKLSDIFGRKACLLIAYAIFGVGCLACGLSRNMNQLIAARAFAGIGGGGMTTVVSILLSDVVALRERGKWQGYINIVYATGSSAGAPLGGLFADSIGWRWSFLIQTPFCLVAFIAVLIALKLPKKDETHWKEKLRRVDFLGALILITAVFTLLVGLDRGSNVSWKGAMTIFFLCLSVPLFVSFVLVEMKIAKEPFAPGHIIFNRSMVACYLCNFFSMGGWLAAYFYIPLYFQAVDGTTATGAGIRMIPSILSSVCGSLFGGLYIQKTGRFYNLTVVGYSLLTLGLIGIFLLSGILTDNTPGMIISMCIGGFGNGIGITTTLIGLIANAAPADQAVATACSYLFRSLGSTFGVALSATFANQALRNTLTTELPRLGLSEAKALEIAEKVRESLAYLRSLQPGVRHVVVGCYSASTSAAFAFQIFLVAGAAVSAYFIREKALSR</sequence>
<dbReference type="EMBL" id="ML995821">
    <property type="protein sequence ID" value="KAF2771125.1"/>
    <property type="molecule type" value="Genomic_DNA"/>
</dbReference>
<dbReference type="InterPro" id="IPR020846">
    <property type="entry name" value="MFS_dom"/>
</dbReference>
<dbReference type="SUPFAM" id="SSF103473">
    <property type="entry name" value="MFS general substrate transporter"/>
    <property type="match status" value="1"/>
</dbReference>
<keyword evidence="5 8" id="KW-1133">Transmembrane helix</keyword>
<evidence type="ECO:0000313" key="11">
    <source>
        <dbReference type="Proteomes" id="UP000799436"/>
    </source>
</evidence>
<evidence type="ECO:0000256" key="7">
    <source>
        <dbReference type="SAM" id="MobiDB-lite"/>
    </source>
</evidence>
<accession>A0A6G1LE36</accession>
<comment type="similarity">
    <text evidence="2">Belongs to the major facilitator superfamily.</text>
</comment>
<evidence type="ECO:0000256" key="1">
    <source>
        <dbReference type="ARBA" id="ARBA00004127"/>
    </source>
</evidence>
<evidence type="ECO:0000256" key="6">
    <source>
        <dbReference type="ARBA" id="ARBA00023136"/>
    </source>
</evidence>
<feature type="transmembrane region" description="Helical" evidence="8">
    <location>
        <begin position="127"/>
        <end position="148"/>
    </location>
</feature>
<dbReference type="FunFam" id="1.20.1720.10:FF:000013">
    <property type="entry name" value="Related to multidrug resistance proteins"/>
    <property type="match status" value="1"/>
</dbReference>
<keyword evidence="3" id="KW-0813">Transport</keyword>
<dbReference type="PROSITE" id="PS50850">
    <property type="entry name" value="MFS"/>
    <property type="match status" value="1"/>
</dbReference>
<proteinExistence type="inferred from homology"/>
<dbReference type="PANTHER" id="PTHR23501">
    <property type="entry name" value="MAJOR FACILITATOR SUPERFAMILY"/>
    <property type="match status" value="1"/>
</dbReference>
<feature type="domain" description="Major facilitator superfamily (MFS) profile" evidence="9">
    <location>
        <begin position="95"/>
        <end position="587"/>
    </location>
</feature>
<dbReference type="CDD" id="cd17502">
    <property type="entry name" value="MFS_Azr1_MDR_like"/>
    <property type="match status" value="1"/>
</dbReference>
<evidence type="ECO:0000256" key="3">
    <source>
        <dbReference type="ARBA" id="ARBA00022448"/>
    </source>
</evidence>
<keyword evidence="4 8" id="KW-0812">Transmembrane</keyword>
<dbReference type="Gene3D" id="1.20.1250.20">
    <property type="entry name" value="MFS general substrate transporter like domains"/>
    <property type="match status" value="2"/>
</dbReference>
<dbReference type="InterPro" id="IPR011701">
    <property type="entry name" value="MFS"/>
</dbReference>
<keyword evidence="6 8" id="KW-0472">Membrane</keyword>
<dbReference type="Pfam" id="PF07690">
    <property type="entry name" value="MFS_1"/>
    <property type="match status" value="1"/>
</dbReference>
<feature type="transmembrane region" description="Helical" evidence="8">
    <location>
        <begin position="88"/>
        <end position="107"/>
    </location>
</feature>
<organism evidence="10 11">
    <name type="scientific">Teratosphaeria nubilosa</name>
    <dbReference type="NCBI Taxonomy" id="161662"/>
    <lineage>
        <taxon>Eukaryota</taxon>
        <taxon>Fungi</taxon>
        <taxon>Dikarya</taxon>
        <taxon>Ascomycota</taxon>
        <taxon>Pezizomycotina</taxon>
        <taxon>Dothideomycetes</taxon>
        <taxon>Dothideomycetidae</taxon>
        <taxon>Mycosphaerellales</taxon>
        <taxon>Teratosphaeriaceae</taxon>
        <taxon>Teratosphaeria</taxon>
    </lineage>
</organism>
<feature type="transmembrane region" description="Helical" evidence="8">
    <location>
        <begin position="355"/>
        <end position="375"/>
    </location>
</feature>
<feature type="transmembrane region" description="Helical" evidence="8">
    <location>
        <begin position="450"/>
        <end position="477"/>
    </location>
</feature>
<evidence type="ECO:0000313" key="10">
    <source>
        <dbReference type="EMBL" id="KAF2771125.1"/>
    </source>
</evidence>
<feature type="transmembrane region" description="Helical" evidence="8">
    <location>
        <begin position="160"/>
        <end position="179"/>
    </location>
</feature>
<feature type="transmembrane region" description="Helical" evidence="8">
    <location>
        <begin position="564"/>
        <end position="583"/>
    </location>
</feature>
<feature type="transmembrane region" description="Helical" evidence="8">
    <location>
        <begin position="424"/>
        <end position="444"/>
    </location>
</feature>
<feature type="transmembrane region" description="Helical" evidence="8">
    <location>
        <begin position="489"/>
        <end position="511"/>
    </location>
</feature>
<dbReference type="GO" id="GO:0015174">
    <property type="term" value="F:basic amino acid transmembrane transporter activity"/>
    <property type="evidence" value="ECO:0007669"/>
    <property type="project" value="TreeGrafter"/>
</dbReference>
<feature type="transmembrane region" description="Helical" evidence="8">
    <location>
        <begin position="218"/>
        <end position="240"/>
    </location>
</feature>